<dbReference type="GeneID" id="69035228"/>
<proteinExistence type="predicted"/>
<protein>
    <submittedName>
        <fullName evidence="1">Uncharacterized protein</fullName>
    </submittedName>
</protein>
<dbReference type="EMBL" id="GG663365">
    <property type="protein sequence ID" value="EEH08675.1"/>
    <property type="molecule type" value="Genomic_DNA"/>
</dbReference>
<keyword evidence="2" id="KW-1185">Reference proteome</keyword>
<organism evidence="1 2">
    <name type="scientific">Ajellomyces capsulatus (strain G186AR / H82 / ATCC MYA-2454 / RMSCC 2432)</name>
    <name type="common">Darling's disease fungus</name>
    <name type="synonym">Histoplasma capsulatum</name>
    <dbReference type="NCBI Taxonomy" id="447093"/>
    <lineage>
        <taxon>Eukaryota</taxon>
        <taxon>Fungi</taxon>
        <taxon>Dikarya</taxon>
        <taxon>Ascomycota</taxon>
        <taxon>Pezizomycotina</taxon>
        <taxon>Eurotiomycetes</taxon>
        <taxon>Eurotiomycetidae</taxon>
        <taxon>Onygenales</taxon>
        <taxon>Ajellomycetaceae</taxon>
        <taxon>Histoplasma</taxon>
    </lineage>
</organism>
<dbReference type="RefSeq" id="XP_045289156.1">
    <property type="nucleotide sequence ID" value="XM_045429261.1"/>
</dbReference>
<name>C0NIF5_AJECG</name>
<evidence type="ECO:0000313" key="2">
    <source>
        <dbReference type="Proteomes" id="UP000001631"/>
    </source>
</evidence>
<accession>C0NIF5</accession>
<gene>
    <name evidence="1" type="ORF">HCBG_02212</name>
</gene>
<dbReference type="Proteomes" id="UP000001631">
    <property type="component" value="Unassembled WGS sequence"/>
</dbReference>
<reference evidence="1" key="1">
    <citation type="submission" date="2009-02" db="EMBL/GenBank/DDBJ databases">
        <title>The Genome Sequence of Ajellomyces capsulatus strain G186AR.</title>
        <authorList>
            <consortium name="The Broad Institute Genome Sequencing Platform"/>
            <person name="Champion M."/>
            <person name="Cuomo C."/>
            <person name="Ma L.-J."/>
            <person name="Henn M.R."/>
            <person name="Sil A."/>
            <person name="Goldman B."/>
            <person name="Young S.K."/>
            <person name="Kodira C.D."/>
            <person name="Zeng Q."/>
            <person name="Koehrsen M."/>
            <person name="Alvarado L."/>
            <person name="Berlin A."/>
            <person name="Borenstein D."/>
            <person name="Chen Z."/>
            <person name="Engels R."/>
            <person name="Freedman E."/>
            <person name="Gellesch M."/>
            <person name="Goldberg J."/>
            <person name="Griggs A."/>
            <person name="Gujja S."/>
            <person name="Heiman D."/>
            <person name="Hepburn T."/>
            <person name="Howarth C."/>
            <person name="Jen D."/>
            <person name="Larson L."/>
            <person name="Lewis B."/>
            <person name="Mehta T."/>
            <person name="Park D."/>
            <person name="Pearson M."/>
            <person name="Roberts A."/>
            <person name="Saif S."/>
            <person name="Shea T."/>
            <person name="Shenoy N."/>
            <person name="Sisk P."/>
            <person name="Stolte C."/>
            <person name="Sykes S."/>
            <person name="Walk T."/>
            <person name="White J."/>
            <person name="Yandava C."/>
            <person name="Klein B."/>
            <person name="McEwen J.G."/>
            <person name="Puccia R."/>
            <person name="Goldman G.H."/>
            <person name="Felipe M.S."/>
            <person name="Nino-Vega G."/>
            <person name="San-Blas G."/>
            <person name="Taylor J."/>
            <person name="Mendoza L."/>
            <person name="Galagan J."/>
            <person name="Nusbaum C."/>
            <person name="Birren B."/>
        </authorList>
    </citation>
    <scope>NUCLEOTIDE SEQUENCE</scope>
    <source>
        <strain evidence="1">G186AR</strain>
    </source>
</reference>
<evidence type="ECO:0000313" key="1">
    <source>
        <dbReference type="EMBL" id="EEH08675.1"/>
    </source>
</evidence>
<dbReference type="AlphaFoldDB" id="C0NIF5"/>
<sequence>MNELSGRQTGNLVVFQRSVEGSVAAAAGCANTQDNTQTFSMAAYPGYAE</sequence>
<dbReference type="InParanoid" id="C0NIF5"/>
<dbReference type="HOGENOM" id="CLU_3142699_0_0_1"/>